<accession>A0A4S8R6N5</accession>
<dbReference type="EMBL" id="PQXL01000173">
    <property type="protein sequence ID" value="THV49909.1"/>
    <property type="molecule type" value="Genomic_DNA"/>
</dbReference>
<evidence type="ECO:0000313" key="3">
    <source>
        <dbReference type="Proteomes" id="UP000308671"/>
    </source>
</evidence>
<feature type="compositionally biased region" description="Polar residues" evidence="1">
    <location>
        <begin position="58"/>
        <end position="81"/>
    </location>
</feature>
<proteinExistence type="predicted"/>
<dbReference type="Proteomes" id="UP000308671">
    <property type="component" value="Unassembled WGS sequence"/>
</dbReference>
<feature type="region of interest" description="Disordered" evidence="1">
    <location>
        <begin position="42"/>
        <end position="87"/>
    </location>
</feature>
<reference evidence="2 3" key="1">
    <citation type="submission" date="2017-12" db="EMBL/GenBank/DDBJ databases">
        <title>Comparative genomics of Botrytis spp.</title>
        <authorList>
            <person name="Valero-Jimenez C.A."/>
            <person name="Tapia P."/>
            <person name="Veloso J."/>
            <person name="Silva-Moreno E."/>
            <person name="Staats M."/>
            <person name="Valdes J.H."/>
            <person name="Van Kan J.A.L."/>
        </authorList>
    </citation>
    <scope>NUCLEOTIDE SEQUENCE [LARGE SCALE GENOMIC DNA]</scope>
    <source>
        <strain evidence="2 3">MUCL435</strain>
    </source>
</reference>
<dbReference type="OrthoDB" id="3561969at2759"/>
<evidence type="ECO:0000313" key="2">
    <source>
        <dbReference type="EMBL" id="THV49909.1"/>
    </source>
</evidence>
<evidence type="ECO:0000256" key="1">
    <source>
        <dbReference type="SAM" id="MobiDB-lite"/>
    </source>
</evidence>
<gene>
    <name evidence="2" type="ORF">BGAL_0173g00050</name>
</gene>
<dbReference type="AlphaFoldDB" id="A0A4S8R6N5"/>
<sequence>MPARKPASSPNTTNNNPSRTSSKNLNTPYQNDWVTMTETTISEESDIKCTPVSKETKTASSPVRNVSADKVTSSSITPNSEASHEASCHIGTETETETGIPRYSPGAVEKPPRFVERKECEHDIDIDSDFAMNMDMENNSDGDDEYHYTYKPNPSLPHPAHPSHSPPPSLSSHMPRTPHSLHTPDLISFFPALENRAEHFSNYFKNIRFFENDITISGDLEPDYQSRDTSDSEVSRRVEQAEEDGEEKKQNSIPRNGGSKMTDSCMRIHADESSQQTSSILRIAGLDAEDEQDLQLDLYPEREFDTSSVSSSSASSEEKVDGF</sequence>
<feature type="region of interest" description="Disordered" evidence="1">
    <location>
        <begin position="218"/>
        <end position="263"/>
    </location>
</feature>
<protein>
    <submittedName>
        <fullName evidence="2">Uncharacterized protein</fullName>
    </submittedName>
</protein>
<name>A0A4S8R6N5_9HELO</name>
<feature type="compositionally biased region" description="Pro residues" evidence="1">
    <location>
        <begin position="154"/>
        <end position="169"/>
    </location>
</feature>
<feature type="region of interest" description="Disordered" evidence="1">
    <location>
        <begin position="137"/>
        <end position="179"/>
    </location>
</feature>
<comment type="caution">
    <text evidence="2">The sequence shown here is derived from an EMBL/GenBank/DDBJ whole genome shotgun (WGS) entry which is preliminary data.</text>
</comment>
<organism evidence="2 3">
    <name type="scientific">Botrytis galanthina</name>
    <dbReference type="NCBI Taxonomy" id="278940"/>
    <lineage>
        <taxon>Eukaryota</taxon>
        <taxon>Fungi</taxon>
        <taxon>Dikarya</taxon>
        <taxon>Ascomycota</taxon>
        <taxon>Pezizomycotina</taxon>
        <taxon>Leotiomycetes</taxon>
        <taxon>Helotiales</taxon>
        <taxon>Sclerotiniaceae</taxon>
        <taxon>Botrytis</taxon>
    </lineage>
</organism>
<feature type="region of interest" description="Disordered" evidence="1">
    <location>
        <begin position="292"/>
        <end position="323"/>
    </location>
</feature>
<feature type="region of interest" description="Disordered" evidence="1">
    <location>
        <begin position="1"/>
        <end position="30"/>
    </location>
</feature>
<feature type="compositionally biased region" description="Polar residues" evidence="1">
    <location>
        <begin position="251"/>
        <end position="262"/>
    </location>
</feature>
<feature type="compositionally biased region" description="Basic and acidic residues" evidence="1">
    <location>
        <begin position="224"/>
        <end position="250"/>
    </location>
</feature>
<feature type="compositionally biased region" description="Low complexity" evidence="1">
    <location>
        <begin position="1"/>
        <end position="24"/>
    </location>
</feature>
<keyword evidence="3" id="KW-1185">Reference proteome</keyword>